<proteinExistence type="predicted"/>
<comment type="caution">
    <text evidence="2">The sequence shown here is derived from an EMBL/GenBank/DDBJ whole genome shotgun (WGS) entry which is preliminary data.</text>
</comment>
<keyword evidence="3" id="KW-1185">Reference proteome</keyword>
<reference evidence="2" key="1">
    <citation type="submission" date="2023-06" db="EMBL/GenBank/DDBJ databases">
        <title>Genome-scale phylogeny and comparative genomics of the fungal order Sordariales.</title>
        <authorList>
            <consortium name="Lawrence Berkeley National Laboratory"/>
            <person name="Hensen N."/>
            <person name="Bonometti L."/>
            <person name="Westerberg I."/>
            <person name="Brannstrom I.O."/>
            <person name="Guillou S."/>
            <person name="Cros-Aarteil S."/>
            <person name="Calhoun S."/>
            <person name="Haridas S."/>
            <person name="Kuo A."/>
            <person name="Mondo S."/>
            <person name="Pangilinan J."/>
            <person name="Riley R."/>
            <person name="Labutti K."/>
            <person name="Andreopoulos B."/>
            <person name="Lipzen A."/>
            <person name="Chen C."/>
            <person name="Yanf M."/>
            <person name="Daum C."/>
            <person name="Ng V."/>
            <person name="Clum A."/>
            <person name="Steindorff A."/>
            <person name="Ohm R."/>
            <person name="Martin F."/>
            <person name="Silar P."/>
            <person name="Natvig D."/>
            <person name="Lalanne C."/>
            <person name="Gautier V."/>
            <person name="Ament-Velasquez S.L."/>
            <person name="Kruys A."/>
            <person name="Hutchinson M.I."/>
            <person name="Powell A.J."/>
            <person name="Barry K."/>
            <person name="Miller A.N."/>
            <person name="Grigoriev I.V."/>
            <person name="Debuchy R."/>
            <person name="Gladieux P."/>
            <person name="Thoren M.H."/>
            <person name="Johannesson H."/>
        </authorList>
    </citation>
    <scope>NUCLEOTIDE SEQUENCE</scope>
    <source>
        <strain evidence="2">SMH4607-1</strain>
    </source>
</reference>
<feature type="region of interest" description="Disordered" evidence="1">
    <location>
        <begin position="216"/>
        <end position="245"/>
    </location>
</feature>
<dbReference type="EMBL" id="JAUKUA010000001">
    <property type="protein sequence ID" value="KAK0730967.1"/>
    <property type="molecule type" value="Genomic_DNA"/>
</dbReference>
<dbReference type="Proteomes" id="UP001172102">
    <property type="component" value="Unassembled WGS sequence"/>
</dbReference>
<feature type="compositionally biased region" description="Basic and acidic residues" evidence="1">
    <location>
        <begin position="229"/>
        <end position="245"/>
    </location>
</feature>
<gene>
    <name evidence="2" type="ORF">B0H67DRAFT_56079</name>
</gene>
<organism evidence="2 3">
    <name type="scientific">Lasiosphaeris hirsuta</name>
    <dbReference type="NCBI Taxonomy" id="260670"/>
    <lineage>
        <taxon>Eukaryota</taxon>
        <taxon>Fungi</taxon>
        <taxon>Dikarya</taxon>
        <taxon>Ascomycota</taxon>
        <taxon>Pezizomycotina</taxon>
        <taxon>Sordariomycetes</taxon>
        <taxon>Sordariomycetidae</taxon>
        <taxon>Sordariales</taxon>
        <taxon>Lasiosphaeriaceae</taxon>
        <taxon>Lasiosphaeris</taxon>
    </lineage>
</organism>
<evidence type="ECO:0000256" key="1">
    <source>
        <dbReference type="SAM" id="MobiDB-lite"/>
    </source>
</evidence>
<name>A0AA40BB07_9PEZI</name>
<sequence length="245" mass="26969">MWQWRAHSSEVLCGTWTVHAAAPEERRRKPDMSVTRSMLGATRGDPPLQSRAKPCSTPRRVQRNTDTETRRVVYKVMMVLRRAVGNGFPIWLWTSASSGNYATAIQSGKPKFVPNAMVVLVDWKIRFRGHGDLRLCSSDTLGLQRLQTCAPCGMQPGICGEFVSRRGVALGACDIRASHTYQPLPGHMRGRPPSISCRRAGLGWSRSGLAIATQTLKLDGGGGDNNGRMGEKEQGDQRRDGISHT</sequence>
<dbReference type="AlphaFoldDB" id="A0AA40BB07"/>
<feature type="region of interest" description="Disordered" evidence="1">
    <location>
        <begin position="23"/>
        <end position="64"/>
    </location>
</feature>
<accession>A0AA40BB07</accession>
<evidence type="ECO:0000313" key="2">
    <source>
        <dbReference type="EMBL" id="KAK0730967.1"/>
    </source>
</evidence>
<protein>
    <submittedName>
        <fullName evidence="2">Uncharacterized protein</fullName>
    </submittedName>
</protein>
<evidence type="ECO:0000313" key="3">
    <source>
        <dbReference type="Proteomes" id="UP001172102"/>
    </source>
</evidence>